<keyword evidence="1" id="KW-0472">Membrane</keyword>
<dbReference type="InterPro" id="IPR036812">
    <property type="entry name" value="NAD(P)_OxRdtase_dom_sf"/>
</dbReference>
<sequence>MKSIPEASLSCTDKTIPLVGFGTAVVLLFVFWQQKKLREFCERNGNHVIAYSPLDAKGTIWGSRQVMECDVFNDIAKAREKTIGKVGPINQI</sequence>
<evidence type="ECO:0000313" key="2">
    <source>
        <dbReference type="EMBL" id="GFZ21362.1"/>
    </source>
</evidence>
<gene>
    <name evidence="2" type="ORF">Acr_29g0005240</name>
</gene>
<protein>
    <submittedName>
        <fullName evidence="2">Uncharacterized protein</fullName>
    </submittedName>
</protein>
<dbReference type="OrthoDB" id="416253at2759"/>
<keyword evidence="1" id="KW-1133">Transmembrane helix</keyword>
<organism evidence="2 3">
    <name type="scientific">Actinidia rufa</name>
    <dbReference type="NCBI Taxonomy" id="165716"/>
    <lineage>
        <taxon>Eukaryota</taxon>
        <taxon>Viridiplantae</taxon>
        <taxon>Streptophyta</taxon>
        <taxon>Embryophyta</taxon>
        <taxon>Tracheophyta</taxon>
        <taxon>Spermatophyta</taxon>
        <taxon>Magnoliopsida</taxon>
        <taxon>eudicotyledons</taxon>
        <taxon>Gunneridae</taxon>
        <taxon>Pentapetalae</taxon>
        <taxon>asterids</taxon>
        <taxon>Ericales</taxon>
        <taxon>Actinidiaceae</taxon>
        <taxon>Actinidia</taxon>
    </lineage>
</organism>
<dbReference type="Gene3D" id="3.20.20.100">
    <property type="entry name" value="NADP-dependent oxidoreductase domain"/>
    <property type="match status" value="1"/>
</dbReference>
<evidence type="ECO:0000313" key="3">
    <source>
        <dbReference type="Proteomes" id="UP000585474"/>
    </source>
</evidence>
<dbReference type="Proteomes" id="UP000585474">
    <property type="component" value="Unassembled WGS sequence"/>
</dbReference>
<keyword evidence="1" id="KW-0812">Transmembrane</keyword>
<name>A0A7J0HEA7_9ERIC</name>
<dbReference type="SUPFAM" id="SSF51430">
    <property type="entry name" value="NAD(P)-linked oxidoreductase"/>
    <property type="match status" value="1"/>
</dbReference>
<dbReference type="EMBL" id="BJWL01000029">
    <property type="protein sequence ID" value="GFZ21362.1"/>
    <property type="molecule type" value="Genomic_DNA"/>
</dbReference>
<comment type="caution">
    <text evidence="2">The sequence shown here is derived from an EMBL/GenBank/DDBJ whole genome shotgun (WGS) entry which is preliminary data.</text>
</comment>
<proteinExistence type="predicted"/>
<keyword evidence="3" id="KW-1185">Reference proteome</keyword>
<dbReference type="AlphaFoldDB" id="A0A7J0HEA7"/>
<accession>A0A7J0HEA7</accession>
<evidence type="ECO:0000256" key="1">
    <source>
        <dbReference type="SAM" id="Phobius"/>
    </source>
</evidence>
<feature type="transmembrane region" description="Helical" evidence="1">
    <location>
        <begin position="15"/>
        <end position="32"/>
    </location>
</feature>
<reference evidence="2 3" key="1">
    <citation type="submission" date="2019-07" db="EMBL/GenBank/DDBJ databases">
        <title>De Novo Assembly of kiwifruit Actinidia rufa.</title>
        <authorList>
            <person name="Sugita-Konishi S."/>
            <person name="Sato K."/>
            <person name="Mori E."/>
            <person name="Abe Y."/>
            <person name="Kisaki G."/>
            <person name="Hamano K."/>
            <person name="Suezawa K."/>
            <person name="Otani M."/>
            <person name="Fukuda T."/>
            <person name="Manabe T."/>
            <person name="Gomi K."/>
            <person name="Tabuchi M."/>
            <person name="Akimitsu K."/>
            <person name="Kataoka I."/>
        </authorList>
    </citation>
    <scope>NUCLEOTIDE SEQUENCE [LARGE SCALE GENOMIC DNA]</scope>
    <source>
        <strain evidence="3">cv. Fuchu</strain>
    </source>
</reference>